<dbReference type="SUPFAM" id="SSF49723">
    <property type="entry name" value="Lipase/lipooxygenase domain (PLAT/LH2 domain)"/>
    <property type="match status" value="1"/>
</dbReference>
<evidence type="ECO:0000313" key="3">
    <source>
        <dbReference type="EMBL" id="MED6206310.1"/>
    </source>
</evidence>
<dbReference type="EMBL" id="JASCZI010241749">
    <property type="protein sequence ID" value="MED6206310.1"/>
    <property type="molecule type" value="Genomic_DNA"/>
</dbReference>
<dbReference type="PANTHER" id="PTHR31718:SF35">
    <property type="entry name" value="EMBRYO-SPECIFIC PROTEIN"/>
    <property type="match status" value="1"/>
</dbReference>
<evidence type="ECO:0000256" key="1">
    <source>
        <dbReference type="SAM" id="Phobius"/>
    </source>
</evidence>
<keyword evidence="4" id="KW-1185">Reference proteome</keyword>
<dbReference type="Gene3D" id="2.60.60.20">
    <property type="entry name" value="PLAT/LH2 domain"/>
    <property type="match status" value="1"/>
</dbReference>
<feature type="chain" id="PRO_5047534946" evidence="2">
    <location>
        <begin position="25"/>
        <end position="214"/>
    </location>
</feature>
<feature type="signal peptide" evidence="2">
    <location>
        <begin position="1"/>
        <end position="24"/>
    </location>
</feature>
<sequence length="214" mass="23660">MNNIKEVVFSLSVLVFCFAYSGLAHSVSEHHHVTLLPHVADESFSVGYIQMKSAENCSYLVAISTSCSSPKINTDEISIVFGDAQGNQVYAAKLGDRISKTFEQCSSDTFQIDGACTSQICFAYLRRSGSKTNGWKPETVKIFTYNTEPVAFNFNTSIPSDEWYGYNFCEVPPPPSPPHPHPPSPPTPSSSHPLYTFNYLVYGVLGVVLSHIWM</sequence>
<protein>
    <submittedName>
        <fullName evidence="3">Uncharacterized protein</fullName>
    </submittedName>
</protein>
<reference evidence="3 4" key="1">
    <citation type="journal article" date="2023" name="Plants (Basel)">
        <title>Bridging the Gap: Combining Genomics and Transcriptomics Approaches to Understand Stylosanthes scabra, an Orphan Legume from the Brazilian Caatinga.</title>
        <authorList>
            <person name="Ferreira-Neto J.R.C."/>
            <person name="da Silva M.D."/>
            <person name="Binneck E."/>
            <person name="de Melo N.F."/>
            <person name="da Silva R.H."/>
            <person name="de Melo A.L.T.M."/>
            <person name="Pandolfi V."/>
            <person name="Bustamante F.O."/>
            <person name="Brasileiro-Vidal A.C."/>
            <person name="Benko-Iseppon A.M."/>
        </authorList>
    </citation>
    <scope>NUCLEOTIDE SEQUENCE [LARGE SCALE GENOMIC DNA]</scope>
    <source>
        <tissue evidence="3">Leaves</tissue>
    </source>
</reference>
<dbReference type="Proteomes" id="UP001341840">
    <property type="component" value="Unassembled WGS sequence"/>
</dbReference>
<keyword evidence="1" id="KW-1133">Transmembrane helix</keyword>
<comment type="caution">
    <text evidence="3">The sequence shown here is derived from an EMBL/GenBank/DDBJ whole genome shotgun (WGS) entry which is preliminary data.</text>
</comment>
<name>A0ABU6Y931_9FABA</name>
<dbReference type="PANTHER" id="PTHR31718">
    <property type="entry name" value="PLAT DOMAIN-CONTAINING PROTEIN"/>
    <property type="match status" value="1"/>
</dbReference>
<gene>
    <name evidence="3" type="ORF">PIB30_025513</name>
</gene>
<keyword evidence="1" id="KW-0812">Transmembrane</keyword>
<organism evidence="3 4">
    <name type="scientific">Stylosanthes scabra</name>
    <dbReference type="NCBI Taxonomy" id="79078"/>
    <lineage>
        <taxon>Eukaryota</taxon>
        <taxon>Viridiplantae</taxon>
        <taxon>Streptophyta</taxon>
        <taxon>Embryophyta</taxon>
        <taxon>Tracheophyta</taxon>
        <taxon>Spermatophyta</taxon>
        <taxon>Magnoliopsida</taxon>
        <taxon>eudicotyledons</taxon>
        <taxon>Gunneridae</taxon>
        <taxon>Pentapetalae</taxon>
        <taxon>rosids</taxon>
        <taxon>fabids</taxon>
        <taxon>Fabales</taxon>
        <taxon>Fabaceae</taxon>
        <taxon>Papilionoideae</taxon>
        <taxon>50 kb inversion clade</taxon>
        <taxon>dalbergioids sensu lato</taxon>
        <taxon>Dalbergieae</taxon>
        <taxon>Pterocarpus clade</taxon>
        <taxon>Stylosanthes</taxon>
    </lineage>
</organism>
<dbReference type="Pfam" id="PF06232">
    <property type="entry name" value="ATS3"/>
    <property type="match status" value="1"/>
</dbReference>
<dbReference type="CDD" id="cd00113">
    <property type="entry name" value="PLAT"/>
    <property type="match status" value="1"/>
</dbReference>
<evidence type="ECO:0000256" key="2">
    <source>
        <dbReference type="SAM" id="SignalP"/>
    </source>
</evidence>
<keyword evidence="2" id="KW-0732">Signal</keyword>
<feature type="transmembrane region" description="Helical" evidence="1">
    <location>
        <begin position="194"/>
        <end position="213"/>
    </location>
</feature>
<proteinExistence type="predicted"/>
<dbReference type="InterPro" id="IPR036392">
    <property type="entry name" value="PLAT/LH2_dom_sf"/>
</dbReference>
<evidence type="ECO:0000313" key="4">
    <source>
        <dbReference type="Proteomes" id="UP001341840"/>
    </source>
</evidence>
<dbReference type="InterPro" id="IPR010417">
    <property type="entry name" value="Embryo-specific_ATS3"/>
</dbReference>
<accession>A0ABU6Y931</accession>
<keyword evidence="1" id="KW-0472">Membrane</keyword>